<dbReference type="Proteomes" id="UP000828390">
    <property type="component" value="Unassembled WGS sequence"/>
</dbReference>
<evidence type="ECO:0000259" key="2">
    <source>
        <dbReference type="PROSITE" id="PS50004"/>
    </source>
</evidence>
<dbReference type="AlphaFoldDB" id="A0A9D4RZL7"/>
<comment type="caution">
    <text evidence="3">The sequence shown here is derived from an EMBL/GenBank/DDBJ whole genome shotgun (WGS) entry which is preliminary data.</text>
</comment>
<gene>
    <name evidence="3" type="ORF">DPMN_008941</name>
</gene>
<dbReference type="Gene3D" id="2.60.40.150">
    <property type="entry name" value="C2 domain"/>
    <property type="match status" value="1"/>
</dbReference>
<reference evidence="3" key="1">
    <citation type="journal article" date="2019" name="bioRxiv">
        <title>The Genome of the Zebra Mussel, Dreissena polymorpha: A Resource for Invasive Species Research.</title>
        <authorList>
            <person name="McCartney M.A."/>
            <person name="Auch B."/>
            <person name="Kono T."/>
            <person name="Mallez S."/>
            <person name="Zhang Y."/>
            <person name="Obille A."/>
            <person name="Becker A."/>
            <person name="Abrahante J.E."/>
            <person name="Garbe J."/>
            <person name="Badalamenti J.P."/>
            <person name="Herman A."/>
            <person name="Mangelson H."/>
            <person name="Liachko I."/>
            <person name="Sullivan S."/>
            <person name="Sone E.D."/>
            <person name="Koren S."/>
            <person name="Silverstein K.A.T."/>
            <person name="Beckman K.B."/>
            <person name="Gohl D.M."/>
        </authorList>
    </citation>
    <scope>NUCLEOTIDE SEQUENCE</scope>
    <source>
        <strain evidence="3">Duluth1</strain>
        <tissue evidence="3">Whole animal</tissue>
    </source>
</reference>
<dbReference type="GO" id="GO:0005509">
    <property type="term" value="F:calcium ion binding"/>
    <property type="evidence" value="ECO:0007669"/>
    <property type="project" value="TreeGrafter"/>
</dbReference>
<dbReference type="GO" id="GO:0017156">
    <property type="term" value="P:calcium-ion regulated exocytosis"/>
    <property type="evidence" value="ECO:0007669"/>
    <property type="project" value="TreeGrafter"/>
</dbReference>
<organism evidence="3 4">
    <name type="scientific">Dreissena polymorpha</name>
    <name type="common">Zebra mussel</name>
    <name type="synonym">Mytilus polymorpha</name>
    <dbReference type="NCBI Taxonomy" id="45954"/>
    <lineage>
        <taxon>Eukaryota</taxon>
        <taxon>Metazoa</taxon>
        <taxon>Spiralia</taxon>
        <taxon>Lophotrochozoa</taxon>
        <taxon>Mollusca</taxon>
        <taxon>Bivalvia</taxon>
        <taxon>Autobranchia</taxon>
        <taxon>Heteroconchia</taxon>
        <taxon>Euheterodonta</taxon>
        <taxon>Imparidentia</taxon>
        <taxon>Neoheterodontei</taxon>
        <taxon>Myida</taxon>
        <taxon>Dreissenoidea</taxon>
        <taxon>Dreissenidae</taxon>
        <taxon>Dreissena</taxon>
    </lineage>
</organism>
<protein>
    <recommendedName>
        <fullName evidence="2">C2 domain-containing protein</fullName>
    </recommendedName>
</protein>
<dbReference type="Pfam" id="PF00168">
    <property type="entry name" value="C2"/>
    <property type="match status" value="1"/>
</dbReference>
<feature type="compositionally biased region" description="Polar residues" evidence="1">
    <location>
        <begin position="9"/>
        <end position="18"/>
    </location>
</feature>
<feature type="domain" description="C2" evidence="2">
    <location>
        <begin position="222"/>
        <end position="344"/>
    </location>
</feature>
<proteinExistence type="predicted"/>
<dbReference type="GO" id="GO:0000149">
    <property type="term" value="F:SNARE binding"/>
    <property type="evidence" value="ECO:0007669"/>
    <property type="project" value="TreeGrafter"/>
</dbReference>
<dbReference type="GO" id="GO:0030276">
    <property type="term" value="F:clathrin binding"/>
    <property type="evidence" value="ECO:0007669"/>
    <property type="project" value="TreeGrafter"/>
</dbReference>
<evidence type="ECO:0000313" key="4">
    <source>
        <dbReference type="Proteomes" id="UP000828390"/>
    </source>
</evidence>
<dbReference type="GO" id="GO:0005544">
    <property type="term" value="F:calcium-dependent phospholipid binding"/>
    <property type="evidence" value="ECO:0007669"/>
    <property type="project" value="TreeGrafter"/>
</dbReference>
<reference evidence="3" key="2">
    <citation type="submission" date="2020-11" db="EMBL/GenBank/DDBJ databases">
        <authorList>
            <person name="McCartney M.A."/>
            <person name="Auch B."/>
            <person name="Kono T."/>
            <person name="Mallez S."/>
            <person name="Becker A."/>
            <person name="Gohl D.M."/>
            <person name="Silverstein K.A.T."/>
            <person name="Koren S."/>
            <person name="Bechman K.B."/>
            <person name="Herman A."/>
            <person name="Abrahante J.E."/>
            <person name="Garbe J."/>
        </authorList>
    </citation>
    <scope>NUCLEOTIDE SEQUENCE</scope>
    <source>
        <strain evidence="3">Duluth1</strain>
        <tissue evidence="3">Whole animal</tissue>
    </source>
</reference>
<sequence>MESSEKMRSLSTCDCQSNLEHDRPSTSSMPGRISAVSETNTLQIPSFFMQSTSRSSASLSCASSCMYASTDVLKAIAAKTPAIKAADEAAQSLLPKIRHDGIQHYPFCEEYDGVSVRKTKTISESIQAILSEQTSSGGAKGKSDMPSGMSREFLNMDRGMRRIIESKVKGGASACFQIGPDKVCAGIEDIALENKGSLYSSRISVQTDFSSVYAKDEQNGIYVGSVDVKIRYEFSRQSLLVTIIKAEDVFDKSYYDFIINPFVKLGICYRSQYMENKKTRTVYRRRNPVFNEEMIIKDIAFRDLSVSQLLLQLYHKKRTGSKLLGQAYIWLDDINLTDGTEACVSQMFRAI</sequence>
<dbReference type="GO" id="GO:0001786">
    <property type="term" value="F:phosphatidylserine binding"/>
    <property type="evidence" value="ECO:0007669"/>
    <property type="project" value="TreeGrafter"/>
</dbReference>
<dbReference type="PANTHER" id="PTHR10024">
    <property type="entry name" value="SYNAPTOTAGMIN"/>
    <property type="match status" value="1"/>
</dbReference>
<dbReference type="InterPro" id="IPR000008">
    <property type="entry name" value="C2_dom"/>
</dbReference>
<dbReference type="GO" id="GO:0005886">
    <property type="term" value="C:plasma membrane"/>
    <property type="evidence" value="ECO:0007669"/>
    <property type="project" value="TreeGrafter"/>
</dbReference>
<name>A0A9D4RZL7_DREPO</name>
<accession>A0A9D4RZL7</accession>
<dbReference type="PROSITE" id="PS50004">
    <property type="entry name" value="C2"/>
    <property type="match status" value="1"/>
</dbReference>
<dbReference type="GO" id="GO:0070382">
    <property type="term" value="C:exocytic vesicle"/>
    <property type="evidence" value="ECO:0007669"/>
    <property type="project" value="TreeGrafter"/>
</dbReference>
<dbReference type="EMBL" id="JAIWYP010000001">
    <property type="protein sequence ID" value="KAH3884955.1"/>
    <property type="molecule type" value="Genomic_DNA"/>
</dbReference>
<evidence type="ECO:0000256" key="1">
    <source>
        <dbReference type="SAM" id="MobiDB-lite"/>
    </source>
</evidence>
<feature type="region of interest" description="Disordered" evidence="1">
    <location>
        <begin position="1"/>
        <end position="31"/>
    </location>
</feature>
<dbReference type="SUPFAM" id="SSF49562">
    <property type="entry name" value="C2 domain (Calcium/lipid-binding domain, CaLB)"/>
    <property type="match status" value="1"/>
</dbReference>
<dbReference type="SMART" id="SM00239">
    <property type="entry name" value="C2"/>
    <property type="match status" value="1"/>
</dbReference>
<keyword evidence="4" id="KW-1185">Reference proteome</keyword>
<evidence type="ECO:0000313" key="3">
    <source>
        <dbReference type="EMBL" id="KAH3884955.1"/>
    </source>
</evidence>
<dbReference type="InterPro" id="IPR035892">
    <property type="entry name" value="C2_domain_sf"/>
</dbReference>